<organism evidence="4 5">
    <name type="scientific">Pseudahrensia aquimaris</name>
    <dbReference type="NCBI Taxonomy" id="744461"/>
    <lineage>
        <taxon>Bacteria</taxon>
        <taxon>Pseudomonadati</taxon>
        <taxon>Pseudomonadota</taxon>
        <taxon>Alphaproteobacteria</taxon>
        <taxon>Hyphomicrobiales</taxon>
        <taxon>Ahrensiaceae</taxon>
        <taxon>Pseudahrensia</taxon>
    </lineage>
</organism>
<protein>
    <submittedName>
        <fullName evidence="4">TRAP transporter fused permease subunit</fullName>
    </submittedName>
</protein>
<feature type="transmembrane region" description="Helical" evidence="2">
    <location>
        <begin position="661"/>
        <end position="678"/>
    </location>
</feature>
<keyword evidence="1" id="KW-0997">Cell inner membrane</keyword>
<name>A0ABW3FCL3_9HYPH</name>
<keyword evidence="1" id="KW-0813">Transport</keyword>
<feature type="transmembrane region" description="Helical" evidence="2">
    <location>
        <begin position="600"/>
        <end position="620"/>
    </location>
</feature>
<dbReference type="InterPro" id="IPR011853">
    <property type="entry name" value="TRAP_DctM-Dct_fused"/>
</dbReference>
<feature type="transmembrane region" description="Helical" evidence="2">
    <location>
        <begin position="748"/>
        <end position="775"/>
    </location>
</feature>
<dbReference type="RefSeq" id="WP_377212050.1">
    <property type="nucleotide sequence ID" value="NZ_JBHTJV010000003.1"/>
</dbReference>
<feature type="transmembrane region" description="Helical" evidence="2">
    <location>
        <begin position="490"/>
        <end position="507"/>
    </location>
</feature>
<evidence type="ECO:0000256" key="2">
    <source>
        <dbReference type="SAM" id="Phobius"/>
    </source>
</evidence>
<feature type="transmembrane region" description="Helical" evidence="2">
    <location>
        <begin position="172"/>
        <end position="191"/>
    </location>
</feature>
<feature type="domain" description="TRAP C4-dicarboxylate transport system permease DctM subunit" evidence="3">
    <location>
        <begin position="221"/>
        <end position="685"/>
    </location>
</feature>
<feature type="transmembrane region" description="Helical" evidence="2">
    <location>
        <begin position="198"/>
        <end position="219"/>
    </location>
</feature>
<keyword evidence="2" id="KW-0812">Transmembrane</keyword>
<accession>A0ABW3FCL3</accession>
<feature type="transmembrane region" description="Helical" evidence="2">
    <location>
        <begin position="574"/>
        <end position="593"/>
    </location>
</feature>
<feature type="transmembrane region" description="Helical" evidence="2">
    <location>
        <begin position="708"/>
        <end position="727"/>
    </location>
</feature>
<comment type="subcellular location">
    <subcellularLocation>
        <location evidence="1">Cell inner membrane</location>
        <topology evidence="1">Multi-pass membrane protein</topology>
    </subcellularLocation>
</comment>
<feature type="transmembrane region" description="Helical" evidence="2">
    <location>
        <begin position="519"/>
        <end position="542"/>
    </location>
</feature>
<sequence length="788" mass="84023">MANEASSAQVEQTVPADLGQKIVYWLALALVIVGLLNSMPGIPGLDEIGVSLTGWNEFTLRKYPYETFYPIVFGVMMLIVALQHSVWREYKGRSPTKGKLGLLLDAALVIAAFSIALTYMVEIEAVCLIDQITGERAELIARSLAEEREFAELYGLPVPDTVEDPQCINTTGGWLVAIIGLSVLVFLAYNVKVWGLPLVIVAIAVAAYTVITILVWYFHGPDDINKYFMTKIGGEPRLLSDGRPRLHDALVNNASGLLGRFMDIILNTVFPYIVLGGLFGQSAGGRSLIKLAFRWTRNLRGGPAHAAIVSSAMFGTISGGPVVNVLSTGVLTIPMMIKRGFSKVFAGGMEAAASSGGSIMPPVMGVAAFILAALTGVPYREVIIAAIIPAVAYFLCLFLSAIFQSRKQNIEAIGELTEDMMLSRADKLNLVMIFAPIALILVLLLTPKEAVGCGFIASLFGVQTSVSNGACLATDLPWILQVVQNSVGDAGSAGWWAVVLLCGLLFLDKGMREKPTKLLTAFSDSGILISTLYLMFLAVSIIDFCLKLTGLSDFIALDVLGWLRSFDLGGGGSLFFQFLALFTTMALAVLLGMGMPAVPAYINVALLMGPVLAGLGLSIFTAHMFIFYFAVASAITPPVAIAAFAAATITKAEPMATGFSAVRSGIVMFVIPFVFAMYPEILLIEAAQIDPASAVGAVSYLPGYDGQIYFGALAVLLCKLALALYLLASALSGFDRSALTKWERVLRLALAAFIMSGTTLIFASAILAATLLLVYHAAQSKKRQAAMA</sequence>
<evidence type="ECO:0000259" key="3">
    <source>
        <dbReference type="Pfam" id="PF06808"/>
    </source>
</evidence>
<evidence type="ECO:0000256" key="1">
    <source>
        <dbReference type="RuleBase" id="RU369079"/>
    </source>
</evidence>
<keyword evidence="1" id="KW-1003">Cell membrane</keyword>
<dbReference type="PANTHER" id="PTHR43849:SF2">
    <property type="entry name" value="BLL3936 PROTEIN"/>
    <property type="match status" value="1"/>
</dbReference>
<dbReference type="InterPro" id="IPR010656">
    <property type="entry name" value="DctM"/>
</dbReference>
<evidence type="ECO:0000313" key="5">
    <source>
        <dbReference type="Proteomes" id="UP001597101"/>
    </source>
</evidence>
<gene>
    <name evidence="4" type="ORF">ACFQ14_07375</name>
</gene>
<dbReference type="PANTHER" id="PTHR43849">
    <property type="entry name" value="BLL3936 PROTEIN"/>
    <property type="match status" value="1"/>
</dbReference>
<dbReference type="Pfam" id="PF06808">
    <property type="entry name" value="DctM"/>
    <property type="match status" value="1"/>
</dbReference>
<feature type="transmembrane region" description="Helical" evidence="2">
    <location>
        <begin position="102"/>
        <end position="121"/>
    </location>
</feature>
<feature type="transmembrane region" description="Helical" evidence="2">
    <location>
        <begin position="626"/>
        <end position="649"/>
    </location>
</feature>
<dbReference type="NCBIfam" id="TIGR02123">
    <property type="entry name" value="TRAP_fused"/>
    <property type="match status" value="1"/>
</dbReference>
<feature type="transmembrane region" description="Helical" evidence="2">
    <location>
        <begin position="359"/>
        <end position="377"/>
    </location>
</feature>
<feature type="transmembrane region" description="Helical" evidence="2">
    <location>
        <begin position="63"/>
        <end position="82"/>
    </location>
</feature>
<dbReference type="EMBL" id="JBHTJV010000003">
    <property type="protein sequence ID" value="MFD0916221.1"/>
    <property type="molecule type" value="Genomic_DNA"/>
</dbReference>
<proteinExistence type="predicted"/>
<evidence type="ECO:0000313" key="4">
    <source>
        <dbReference type="EMBL" id="MFD0916221.1"/>
    </source>
</evidence>
<comment type="function">
    <text evidence="1">Part of the tripartite ATP-independent periplasmic (TRAP) transport system.</text>
</comment>
<keyword evidence="5" id="KW-1185">Reference proteome</keyword>
<feature type="transmembrane region" description="Helical" evidence="2">
    <location>
        <begin position="428"/>
        <end position="446"/>
    </location>
</feature>
<keyword evidence="2" id="KW-0472">Membrane</keyword>
<comment type="caution">
    <text evidence="4">The sequence shown here is derived from an EMBL/GenBank/DDBJ whole genome shotgun (WGS) entry which is preliminary data.</text>
</comment>
<reference evidence="5" key="1">
    <citation type="journal article" date="2019" name="Int. J. Syst. Evol. Microbiol.">
        <title>The Global Catalogue of Microorganisms (GCM) 10K type strain sequencing project: providing services to taxonomists for standard genome sequencing and annotation.</title>
        <authorList>
            <consortium name="The Broad Institute Genomics Platform"/>
            <consortium name="The Broad Institute Genome Sequencing Center for Infectious Disease"/>
            <person name="Wu L."/>
            <person name="Ma J."/>
        </authorList>
    </citation>
    <scope>NUCLEOTIDE SEQUENCE [LARGE SCALE GENOMIC DNA]</scope>
    <source>
        <strain evidence="5">CCUG 60023</strain>
    </source>
</reference>
<feature type="transmembrane region" description="Helical" evidence="2">
    <location>
        <begin position="22"/>
        <end position="43"/>
    </location>
</feature>
<keyword evidence="2" id="KW-1133">Transmembrane helix</keyword>
<dbReference type="Proteomes" id="UP001597101">
    <property type="component" value="Unassembled WGS sequence"/>
</dbReference>
<feature type="transmembrane region" description="Helical" evidence="2">
    <location>
        <begin position="383"/>
        <end position="403"/>
    </location>
</feature>